<proteinExistence type="predicted"/>
<evidence type="ECO:0000313" key="3">
    <source>
        <dbReference type="Proteomes" id="UP000652681"/>
    </source>
</evidence>
<dbReference type="Pfam" id="PF09912">
    <property type="entry name" value="DUF2141"/>
    <property type="match status" value="1"/>
</dbReference>
<evidence type="ECO:0000256" key="1">
    <source>
        <dbReference type="SAM" id="SignalP"/>
    </source>
</evidence>
<sequence>MNVRFLVRMALLTLLGYIHFGASTDQTFDIQVKFSNVRNTNGRIQLQIYRSQEAFAGEKPWKVIQVPKDGWKDKGFSYKVTGIPAGTYGIAILDDENSNKEMDYSFMVPKEGFGFSNYYHTAWSKPKFDNFKFTLNEDVSVNIKVRYV</sequence>
<feature type="chain" id="PRO_5035297632" evidence="1">
    <location>
        <begin position="25"/>
        <end position="148"/>
    </location>
</feature>
<dbReference type="EMBL" id="JACVEL010000002">
    <property type="protein sequence ID" value="MBC9811594.1"/>
    <property type="molecule type" value="Genomic_DNA"/>
</dbReference>
<name>A0A8J6PHI0_9FLAO</name>
<comment type="caution">
    <text evidence="2">The sequence shown here is derived from an EMBL/GenBank/DDBJ whole genome shotgun (WGS) entry which is preliminary data.</text>
</comment>
<accession>A0A8J6PHI0</accession>
<keyword evidence="1" id="KW-0732">Signal</keyword>
<gene>
    <name evidence="2" type="ORF">H9Y05_03815</name>
</gene>
<organism evidence="2 3">
    <name type="scientific">Taishania pollutisoli</name>
    <dbReference type="NCBI Taxonomy" id="2766479"/>
    <lineage>
        <taxon>Bacteria</taxon>
        <taxon>Pseudomonadati</taxon>
        <taxon>Bacteroidota</taxon>
        <taxon>Flavobacteriia</taxon>
        <taxon>Flavobacteriales</taxon>
        <taxon>Crocinitomicaceae</taxon>
        <taxon>Taishania</taxon>
    </lineage>
</organism>
<dbReference type="RefSeq" id="WP_163490962.1">
    <property type="nucleotide sequence ID" value="NZ_JACVEL010000002.1"/>
</dbReference>
<dbReference type="InterPro" id="IPR018673">
    <property type="entry name" value="DUF2141"/>
</dbReference>
<keyword evidence="3" id="KW-1185">Reference proteome</keyword>
<dbReference type="Proteomes" id="UP000652681">
    <property type="component" value="Unassembled WGS sequence"/>
</dbReference>
<protein>
    <submittedName>
        <fullName evidence="2">DUF2141 domain-containing protein</fullName>
    </submittedName>
</protein>
<evidence type="ECO:0000313" key="2">
    <source>
        <dbReference type="EMBL" id="MBC9811594.1"/>
    </source>
</evidence>
<feature type="signal peptide" evidence="1">
    <location>
        <begin position="1"/>
        <end position="24"/>
    </location>
</feature>
<reference evidence="2" key="1">
    <citation type="submission" date="2020-09" db="EMBL/GenBank/DDBJ databases">
        <title>Taishania pollutisoli gen. nov., sp. nov., Isolated from Tetrabromobisphenol A-Contaminated Soil.</title>
        <authorList>
            <person name="Chen Q."/>
        </authorList>
    </citation>
    <scope>NUCLEOTIDE SEQUENCE</scope>
    <source>
        <strain evidence="2">CZZ-1</strain>
    </source>
</reference>
<dbReference type="AlphaFoldDB" id="A0A8J6PHI0"/>